<evidence type="ECO:0000256" key="4">
    <source>
        <dbReference type="SAM" id="MobiDB-lite"/>
    </source>
</evidence>
<keyword evidence="2" id="KW-0472">Membrane</keyword>
<proteinExistence type="inferred from homology"/>
<accession>A0A671TEM3</accession>
<feature type="domain" description="Golgin subfamily A member 7/ERF4" evidence="5">
    <location>
        <begin position="109"/>
        <end position="196"/>
    </location>
</feature>
<dbReference type="GO" id="GO:0002178">
    <property type="term" value="C:palmitoyltransferase complex"/>
    <property type="evidence" value="ECO:0007669"/>
    <property type="project" value="TreeGrafter"/>
</dbReference>
<dbReference type="InterPro" id="IPR019383">
    <property type="entry name" value="Golgin_A_7/ERF4"/>
</dbReference>
<evidence type="ECO:0000313" key="6">
    <source>
        <dbReference type="Ensembl" id="ENSSAUP00010000653.1"/>
    </source>
</evidence>
<dbReference type="PANTHER" id="PTHR13254">
    <property type="entry name" value="GOLGI AUTOANTIGEN, GOLGIN SUBFAMILY A, 7"/>
    <property type="match status" value="1"/>
</dbReference>
<evidence type="ECO:0000256" key="3">
    <source>
        <dbReference type="ARBA" id="ARBA00037794"/>
    </source>
</evidence>
<dbReference type="Ensembl" id="ENSSAUT00010000696.1">
    <property type="protein sequence ID" value="ENSSAUP00010000653.1"/>
    <property type="gene ID" value="ENSSAUG00010000359.1"/>
</dbReference>
<keyword evidence="7" id="KW-1185">Reference proteome</keyword>
<sequence length="221" mass="24477">MKNCVKMILLAFKTARVGQIKILRQEAVTFVPLLSTGGARVDQKMSIPCSCFNCPTPVTLPISPTCFLLGMNNTHKNKWMVGFQPCRDLCCMSCPTSPNLAPHDCVCLQIERTLFEDTVKTLNNYYAEAEKIGGQSYLEGCLACATAYLIFLCMETRYEKVLKKIAKYIQEQNEKIYAPRGLLITDPIERGMRVIEISIYEDRGSSGSSSGSSSVSGSTAR</sequence>
<feature type="compositionally biased region" description="Low complexity" evidence="4">
    <location>
        <begin position="205"/>
        <end position="221"/>
    </location>
</feature>
<dbReference type="GO" id="GO:0006612">
    <property type="term" value="P:protein targeting to membrane"/>
    <property type="evidence" value="ECO:0007669"/>
    <property type="project" value="TreeGrafter"/>
</dbReference>
<name>A0A671TEM3_SPAAU</name>
<evidence type="ECO:0000259" key="5">
    <source>
        <dbReference type="Pfam" id="PF10256"/>
    </source>
</evidence>
<dbReference type="PANTHER" id="PTHR13254:SF2">
    <property type="entry name" value="GOLGIN SUBFAMILY A MEMBER 7B"/>
    <property type="match status" value="1"/>
</dbReference>
<feature type="region of interest" description="Disordered" evidence="4">
    <location>
        <begin position="202"/>
        <end position="221"/>
    </location>
</feature>
<comment type="similarity">
    <text evidence="1">Belongs to the ERF4 family.</text>
</comment>
<dbReference type="GO" id="GO:0000139">
    <property type="term" value="C:Golgi membrane"/>
    <property type="evidence" value="ECO:0007669"/>
    <property type="project" value="UniProtKB-SubCell"/>
</dbReference>
<dbReference type="AlphaFoldDB" id="A0A671TEM3"/>
<dbReference type="Proteomes" id="UP000472265">
    <property type="component" value="Chromosome 1"/>
</dbReference>
<organism evidence="6 7">
    <name type="scientific">Sparus aurata</name>
    <name type="common">Gilthead sea bream</name>
    <dbReference type="NCBI Taxonomy" id="8175"/>
    <lineage>
        <taxon>Eukaryota</taxon>
        <taxon>Metazoa</taxon>
        <taxon>Chordata</taxon>
        <taxon>Craniata</taxon>
        <taxon>Vertebrata</taxon>
        <taxon>Euteleostomi</taxon>
        <taxon>Actinopterygii</taxon>
        <taxon>Neopterygii</taxon>
        <taxon>Teleostei</taxon>
        <taxon>Neoteleostei</taxon>
        <taxon>Acanthomorphata</taxon>
        <taxon>Eupercaria</taxon>
        <taxon>Spariformes</taxon>
        <taxon>Sparidae</taxon>
        <taxon>Sparus</taxon>
    </lineage>
</organism>
<protein>
    <submittedName>
        <fullName evidence="6">Golgin A7 family, member Ba</fullName>
    </submittedName>
</protein>
<dbReference type="InParanoid" id="A0A671TEM3"/>
<evidence type="ECO:0000313" key="7">
    <source>
        <dbReference type="Proteomes" id="UP000472265"/>
    </source>
</evidence>
<comment type="subcellular location">
    <subcellularLocation>
        <location evidence="3">Golgi apparatus membrane</location>
        <topology evidence="3">Lipid-anchor</topology>
    </subcellularLocation>
</comment>
<gene>
    <name evidence="6" type="primary">GOLGA7B</name>
    <name evidence="6" type="synonym">golga7ba</name>
</gene>
<reference evidence="6" key="1">
    <citation type="submission" date="2021-04" db="EMBL/GenBank/DDBJ databases">
        <authorList>
            <consortium name="Wellcome Sanger Institute Data Sharing"/>
        </authorList>
    </citation>
    <scope>NUCLEOTIDE SEQUENCE [LARGE SCALE GENOMIC DNA]</scope>
</reference>
<evidence type="ECO:0000256" key="1">
    <source>
        <dbReference type="ARBA" id="ARBA00007732"/>
    </source>
</evidence>
<evidence type="ECO:0000256" key="2">
    <source>
        <dbReference type="ARBA" id="ARBA00023136"/>
    </source>
</evidence>
<reference evidence="6" key="2">
    <citation type="submission" date="2025-08" db="UniProtKB">
        <authorList>
            <consortium name="Ensembl"/>
        </authorList>
    </citation>
    <scope>IDENTIFICATION</scope>
</reference>
<reference evidence="6" key="3">
    <citation type="submission" date="2025-09" db="UniProtKB">
        <authorList>
            <consortium name="Ensembl"/>
        </authorList>
    </citation>
    <scope>IDENTIFICATION</scope>
</reference>
<dbReference type="GeneTree" id="ENSGT00390000000134"/>
<dbReference type="Pfam" id="PF10256">
    <property type="entry name" value="Erf4"/>
    <property type="match status" value="1"/>
</dbReference>
<dbReference type="InterPro" id="IPR051371">
    <property type="entry name" value="Ras_palmitoyltransferase"/>
</dbReference>